<keyword evidence="12" id="KW-0677">Repeat</keyword>
<dbReference type="AlphaFoldDB" id="A0A6A6QS04"/>
<sequence>MDPEVQSMETVPKGKTSETAPTEQAVQSILPGDSTVTKMEKAERDSVPETTAEFEQSPSKRQKLGFVPYGPMDMLTEWPTPERRKGVAHIKPQFLLPPAGGAAGERSSGVERDDAAEASGNRYHADNRSDNRSNNRSNRSDNRQNGRDKKNKQKGQNSNRNFGSSRDKFPLCNSRVTKPEFSPDECQFGDKCKLEHDLRKYLKDGKREDLTVLDGLCPTWDSTGTCPVGWKCRFVGSHSKEHETDDGRKELILTEDPERMAKANKLPGAEDEVGVVNVVSRDAKIKLSKRITKTPNSDAYLDWTMKIMDQGRKNNERQGIKEDIGLTKAMADNVSAKQEASKNGDSFNAKDAEGSSEAMEGVSAEKDVGEDTSSAIEVLEDTSTEKDTEQASAKQEDDEASSNEKVASEEASTKKQAIEENRAQYIEPPFLPSEKRRIYYGPETPILAPLTTQGNLPFRRLCVELGAQVTWSEMAMGMPLIQGERSEWALMKAHESEIRPPKYSPANGIVEGYDNSKDIKFGAQIAANKPWLAVKTTEILTSHCPSLRAIDLNCGCPIELVCRDGAGSALLDSAGKLENILRGMNAISQEVPITVKIRMGTKDRAPTADKLIKRLVLGGYETQAAGLGTSGVAAITLHGRSKQQRYTRSADWSYIAECSALINNLKKERWDQTDTAGEADARHQPNNGKVYFVGNGDCYSHIDYQTHLQDAGVDSVMVARGALIKPWIFEEIETGQYLDKTATERLAYVEKFVKYGLQNWGSDEIGVGTTRKFLLEWLSFACRYVPVAMLEHLPPNIQDRAQPFKGRNELESLMSSDNYKDWIKIRCPSSDLPFLIFEKKTQSLTLWHSEMFLGPTHPNFRFEPKHKSNSYDLEAEG</sequence>
<comment type="cofactor">
    <cofactor evidence="1 25">
        <name>FMN</name>
        <dbReference type="ChEBI" id="CHEBI:58210"/>
    </cofactor>
</comment>
<evidence type="ECO:0000256" key="14">
    <source>
        <dbReference type="ARBA" id="ARBA00022833"/>
    </source>
</evidence>
<keyword evidence="18" id="KW-0539">Nucleus</keyword>
<dbReference type="GO" id="GO:0005737">
    <property type="term" value="C:cytoplasm"/>
    <property type="evidence" value="ECO:0007669"/>
    <property type="project" value="UniProtKB-SubCell"/>
</dbReference>
<dbReference type="OrthoDB" id="259935at2759"/>
<evidence type="ECO:0000256" key="16">
    <source>
        <dbReference type="ARBA" id="ARBA00023002"/>
    </source>
</evidence>
<evidence type="ECO:0000259" key="27">
    <source>
        <dbReference type="PROSITE" id="PS50103"/>
    </source>
</evidence>
<accession>A0A6A6QS04</accession>
<organism evidence="28 29">
    <name type="scientific">Lophium mytilinum</name>
    <dbReference type="NCBI Taxonomy" id="390894"/>
    <lineage>
        <taxon>Eukaryota</taxon>
        <taxon>Fungi</taxon>
        <taxon>Dikarya</taxon>
        <taxon>Ascomycota</taxon>
        <taxon>Pezizomycotina</taxon>
        <taxon>Dothideomycetes</taxon>
        <taxon>Pleosporomycetidae</taxon>
        <taxon>Mytilinidiales</taxon>
        <taxon>Mytilinidiaceae</taxon>
        <taxon>Lophium</taxon>
    </lineage>
</organism>
<evidence type="ECO:0000256" key="6">
    <source>
        <dbReference type="ARBA" id="ARBA00022490"/>
    </source>
</evidence>
<feature type="compositionally biased region" description="Polar residues" evidence="26">
    <location>
        <begin position="17"/>
        <end position="27"/>
    </location>
</feature>
<feature type="zinc finger region" description="C3H1-type" evidence="24">
    <location>
        <begin position="166"/>
        <end position="199"/>
    </location>
</feature>
<comment type="subcellular location">
    <subcellularLocation>
        <location evidence="3">Cytoplasm</location>
    </subcellularLocation>
    <subcellularLocation>
        <location evidence="2">Nucleus</location>
    </subcellularLocation>
</comment>
<keyword evidence="8 25" id="KW-0288">FMN</keyword>
<evidence type="ECO:0000313" key="29">
    <source>
        <dbReference type="Proteomes" id="UP000799750"/>
    </source>
</evidence>
<evidence type="ECO:0000256" key="12">
    <source>
        <dbReference type="ARBA" id="ARBA00022737"/>
    </source>
</evidence>
<dbReference type="FunFam" id="3.20.20.70:FF:000145">
    <property type="entry name" value="tRNA-dihydrouridine(47) synthase [NAD(P)(+)]"/>
    <property type="match status" value="1"/>
</dbReference>
<dbReference type="CDD" id="cd02801">
    <property type="entry name" value="DUS_like_FMN"/>
    <property type="match status" value="1"/>
</dbReference>
<keyword evidence="14 24" id="KW-0862">Zinc</keyword>
<dbReference type="GO" id="GO:0050660">
    <property type="term" value="F:flavin adenine dinucleotide binding"/>
    <property type="evidence" value="ECO:0007669"/>
    <property type="project" value="UniProtKB-UniRule"/>
</dbReference>
<dbReference type="Gene3D" id="3.20.20.70">
    <property type="entry name" value="Aldolase class I"/>
    <property type="match status" value="1"/>
</dbReference>
<dbReference type="InterPro" id="IPR000571">
    <property type="entry name" value="Znf_CCCH"/>
</dbReference>
<name>A0A6A6QS04_9PEZI</name>
<comment type="similarity">
    <text evidence="25">Belongs to the dus family. Dus3 subfamily.</text>
</comment>
<comment type="function">
    <text evidence="19">Catalyzes the synthesis of dihydrouridine, a modified base found in the D-loop of most tRNAs. Specifically modifies U47 in cytoplasmic tRNAs. Catalyzes the synthesis of dihydrouridine in some mRNAs, thereby affecting their translation.</text>
</comment>
<dbReference type="SUPFAM" id="SSF51395">
    <property type="entry name" value="FMN-linked oxidoreductases"/>
    <property type="match status" value="1"/>
</dbReference>
<evidence type="ECO:0000256" key="4">
    <source>
        <dbReference type="ARBA" id="ARBA00012376"/>
    </source>
</evidence>
<feature type="compositionally biased region" description="Basic and acidic residues" evidence="26">
    <location>
        <begin position="123"/>
        <end position="148"/>
    </location>
</feature>
<keyword evidence="29" id="KW-1185">Reference proteome</keyword>
<evidence type="ECO:0000256" key="23">
    <source>
        <dbReference type="ARBA" id="ARBA00049513"/>
    </source>
</evidence>
<keyword evidence="11 24" id="KW-0479">Metal-binding</keyword>
<evidence type="ECO:0000256" key="26">
    <source>
        <dbReference type="SAM" id="MobiDB-lite"/>
    </source>
</evidence>
<comment type="catalytic activity">
    <reaction evidence="21">
        <text>a 5,6-dihydrouridine in mRNA + NAD(+) = a uridine in mRNA + NADH + H(+)</text>
        <dbReference type="Rhea" id="RHEA:69851"/>
        <dbReference type="Rhea" id="RHEA-COMP:14658"/>
        <dbReference type="Rhea" id="RHEA-COMP:17789"/>
        <dbReference type="ChEBI" id="CHEBI:15378"/>
        <dbReference type="ChEBI" id="CHEBI:57540"/>
        <dbReference type="ChEBI" id="CHEBI:57945"/>
        <dbReference type="ChEBI" id="CHEBI:65315"/>
        <dbReference type="ChEBI" id="CHEBI:74443"/>
    </reaction>
    <physiologicalReaction direction="right-to-left" evidence="21">
        <dbReference type="Rhea" id="RHEA:69853"/>
    </physiologicalReaction>
</comment>
<dbReference type="PANTHER" id="PTHR45846">
    <property type="entry name" value="TRNA-DIHYDROURIDINE(47) SYNTHASE [NAD(P)(+)]-LIKE"/>
    <property type="match status" value="1"/>
</dbReference>
<evidence type="ECO:0000256" key="8">
    <source>
        <dbReference type="ARBA" id="ARBA00022643"/>
    </source>
</evidence>
<keyword evidence="17 25" id="KW-0520">NAD</keyword>
<evidence type="ECO:0000256" key="9">
    <source>
        <dbReference type="ARBA" id="ARBA00022664"/>
    </source>
</evidence>
<evidence type="ECO:0000256" key="13">
    <source>
        <dbReference type="ARBA" id="ARBA00022771"/>
    </source>
</evidence>
<evidence type="ECO:0000256" key="10">
    <source>
        <dbReference type="ARBA" id="ARBA00022694"/>
    </source>
</evidence>
<feature type="region of interest" description="Disordered" evidence="26">
    <location>
        <begin position="335"/>
        <end position="425"/>
    </location>
</feature>
<keyword evidence="13 24" id="KW-0863">Zinc-finger</keyword>
<protein>
    <recommendedName>
        <fullName evidence="5 25">tRNA-dihydrouridine(47) synthase [NAD(P)(+)]</fullName>
        <ecNumber evidence="4 25">1.3.1.89</ecNumber>
    </recommendedName>
    <alternativeName>
        <fullName evidence="25">tRNA-dihydrouridine synthase 3</fullName>
    </alternativeName>
</protein>
<keyword evidence="10 25" id="KW-0819">tRNA processing</keyword>
<evidence type="ECO:0000256" key="15">
    <source>
        <dbReference type="ARBA" id="ARBA00022857"/>
    </source>
</evidence>
<dbReference type="GO" id="GO:0006397">
    <property type="term" value="P:mRNA processing"/>
    <property type="evidence" value="ECO:0007669"/>
    <property type="project" value="UniProtKB-KW"/>
</dbReference>
<keyword evidence="15 25" id="KW-0521">NADP</keyword>
<evidence type="ECO:0000256" key="24">
    <source>
        <dbReference type="PROSITE-ProRule" id="PRU00723"/>
    </source>
</evidence>
<evidence type="ECO:0000256" key="5">
    <source>
        <dbReference type="ARBA" id="ARBA00022143"/>
    </source>
</evidence>
<gene>
    <name evidence="28" type="ORF">BU16DRAFT_541319</name>
</gene>
<evidence type="ECO:0000256" key="18">
    <source>
        <dbReference type="ARBA" id="ARBA00023242"/>
    </source>
</evidence>
<dbReference type="Pfam" id="PF25585">
    <property type="entry name" value="zf-CCCH_DUS3L"/>
    <property type="match status" value="2"/>
</dbReference>
<evidence type="ECO:0000256" key="21">
    <source>
        <dbReference type="ARBA" id="ARBA00048342"/>
    </source>
</evidence>
<dbReference type="PROSITE" id="PS50103">
    <property type="entry name" value="ZF_C3H1"/>
    <property type="match status" value="1"/>
</dbReference>
<dbReference type="Gene3D" id="4.10.1000.10">
    <property type="entry name" value="Zinc finger, CCCH-type"/>
    <property type="match status" value="1"/>
</dbReference>
<dbReference type="Proteomes" id="UP000799750">
    <property type="component" value="Unassembled WGS sequence"/>
</dbReference>
<dbReference type="PANTHER" id="PTHR45846:SF1">
    <property type="entry name" value="TRNA-DIHYDROURIDINE(47) SYNTHASE [NAD(P)(+)]-LIKE"/>
    <property type="match status" value="1"/>
</dbReference>
<evidence type="ECO:0000256" key="20">
    <source>
        <dbReference type="ARBA" id="ARBA00048266"/>
    </source>
</evidence>
<evidence type="ECO:0000313" key="28">
    <source>
        <dbReference type="EMBL" id="KAF2493657.1"/>
    </source>
</evidence>
<dbReference type="GO" id="GO:0003723">
    <property type="term" value="F:RNA binding"/>
    <property type="evidence" value="ECO:0007669"/>
    <property type="project" value="TreeGrafter"/>
</dbReference>
<keyword evidence="16 25" id="KW-0560">Oxidoreductase</keyword>
<evidence type="ECO:0000256" key="25">
    <source>
        <dbReference type="RuleBase" id="RU291113"/>
    </source>
</evidence>
<evidence type="ECO:0000256" key="3">
    <source>
        <dbReference type="ARBA" id="ARBA00004496"/>
    </source>
</evidence>
<dbReference type="GO" id="GO:0008270">
    <property type="term" value="F:zinc ion binding"/>
    <property type="evidence" value="ECO:0007669"/>
    <property type="project" value="UniProtKB-KW"/>
</dbReference>
<dbReference type="InterPro" id="IPR013785">
    <property type="entry name" value="Aldolase_TIM"/>
</dbReference>
<dbReference type="GO" id="GO:0102265">
    <property type="term" value="F:tRNA-dihydrouridine47 synthase activity"/>
    <property type="evidence" value="ECO:0007669"/>
    <property type="project" value="UniProtKB-EC"/>
</dbReference>
<feature type="domain" description="C3H1-type" evidence="27">
    <location>
        <begin position="166"/>
        <end position="199"/>
    </location>
</feature>
<evidence type="ECO:0000256" key="17">
    <source>
        <dbReference type="ARBA" id="ARBA00023027"/>
    </source>
</evidence>
<feature type="region of interest" description="Disordered" evidence="26">
    <location>
        <begin position="1"/>
        <end position="171"/>
    </location>
</feature>
<dbReference type="Pfam" id="PF01207">
    <property type="entry name" value="Dus"/>
    <property type="match status" value="2"/>
</dbReference>
<dbReference type="EMBL" id="MU004192">
    <property type="protein sequence ID" value="KAF2493657.1"/>
    <property type="molecule type" value="Genomic_DNA"/>
</dbReference>
<comment type="catalytic activity">
    <reaction evidence="20">
        <text>5,6-dihydrouridine(47) in tRNA + NAD(+) = uridine(47) in tRNA + NADH + H(+)</text>
        <dbReference type="Rhea" id="RHEA:53364"/>
        <dbReference type="Rhea" id="RHEA-COMP:13539"/>
        <dbReference type="Rhea" id="RHEA-COMP:13540"/>
        <dbReference type="ChEBI" id="CHEBI:15378"/>
        <dbReference type="ChEBI" id="CHEBI:57540"/>
        <dbReference type="ChEBI" id="CHEBI:57945"/>
        <dbReference type="ChEBI" id="CHEBI:65315"/>
        <dbReference type="ChEBI" id="CHEBI:74443"/>
        <dbReference type="EC" id="1.3.1.89"/>
    </reaction>
    <physiologicalReaction direction="right-to-left" evidence="20">
        <dbReference type="Rhea" id="RHEA:53366"/>
    </physiologicalReaction>
</comment>
<dbReference type="InterPro" id="IPR018517">
    <property type="entry name" value="tRNA_hU_synthase_CS"/>
</dbReference>
<dbReference type="InterPro" id="IPR035587">
    <property type="entry name" value="DUS-like_FMN-bd"/>
</dbReference>
<reference evidence="28" key="1">
    <citation type="journal article" date="2020" name="Stud. Mycol.">
        <title>101 Dothideomycetes genomes: a test case for predicting lifestyles and emergence of pathogens.</title>
        <authorList>
            <person name="Haridas S."/>
            <person name="Albert R."/>
            <person name="Binder M."/>
            <person name="Bloem J."/>
            <person name="Labutti K."/>
            <person name="Salamov A."/>
            <person name="Andreopoulos B."/>
            <person name="Baker S."/>
            <person name="Barry K."/>
            <person name="Bills G."/>
            <person name="Bluhm B."/>
            <person name="Cannon C."/>
            <person name="Castanera R."/>
            <person name="Culley D."/>
            <person name="Daum C."/>
            <person name="Ezra D."/>
            <person name="Gonzalez J."/>
            <person name="Henrissat B."/>
            <person name="Kuo A."/>
            <person name="Liang C."/>
            <person name="Lipzen A."/>
            <person name="Lutzoni F."/>
            <person name="Magnuson J."/>
            <person name="Mondo S."/>
            <person name="Nolan M."/>
            <person name="Ohm R."/>
            <person name="Pangilinan J."/>
            <person name="Park H.-J."/>
            <person name="Ramirez L."/>
            <person name="Alfaro M."/>
            <person name="Sun H."/>
            <person name="Tritt A."/>
            <person name="Yoshinaga Y."/>
            <person name="Zwiers L.-H."/>
            <person name="Turgeon B."/>
            <person name="Goodwin S."/>
            <person name="Spatafora J."/>
            <person name="Crous P."/>
            <person name="Grigoriev I."/>
        </authorList>
    </citation>
    <scope>NUCLEOTIDE SEQUENCE</scope>
    <source>
        <strain evidence="28">CBS 269.34</strain>
    </source>
</reference>
<evidence type="ECO:0000256" key="1">
    <source>
        <dbReference type="ARBA" id="ARBA00001917"/>
    </source>
</evidence>
<feature type="compositionally biased region" description="Polar residues" evidence="26">
    <location>
        <begin position="154"/>
        <end position="164"/>
    </location>
</feature>
<comment type="catalytic activity">
    <reaction evidence="23">
        <text>5,6-dihydrouridine(47) in tRNA + NADP(+) = uridine(47) in tRNA + NADPH + H(+)</text>
        <dbReference type="Rhea" id="RHEA:53360"/>
        <dbReference type="Rhea" id="RHEA-COMP:13539"/>
        <dbReference type="Rhea" id="RHEA-COMP:13540"/>
        <dbReference type="ChEBI" id="CHEBI:15378"/>
        <dbReference type="ChEBI" id="CHEBI:57783"/>
        <dbReference type="ChEBI" id="CHEBI:58349"/>
        <dbReference type="ChEBI" id="CHEBI:65315"/>
        <dbReference type="ChEBI" id="CHEBI:74443"/>
        <dbReference type="EC" id="1.3.1.89"/>
    </reaction>
    <physiologicalReaction direction="right-to-left" evidence="23">
        <dbReference type="Rhea" id="RHEA:53362"/>
    </physiologicalReaction>
</comment>
<evidence type="ECO:0000256" key="2">
    <source>
        <dbReference type="ARBA" id="ARBA00004123"/>
    </source>
</evidence>
<feature type="compositionally biased region" description="Basic and acidic residues" evidence="26">
    <location>
        <begin position="406"/>
        <end position="422"/>
    </location>
</feature>
<dbReference type="EC" id="1.3.1.89" evidence="4 25"/>
<keyword evidence="6" id="KW-0963">Cytoplasm</keyword>
<keyword evidence="7 25" id="KW-0285">Flavoprotein</keyword>
<comment type="catalytic activity">
    <reaction evidence="22">
        <text>a 5,6-dihydrouridine in mRNA + NADP(+) = a uridine in mRNA + NADPH + H(+)</text>
        <dbReference type="Rhea" id="RHEA:69855"/>
        <dbReference type="Rhea" id="RHEA-COMP:14658"/>
        <dbReference type="Rhea" id="RHEA-COMP:17789"/>
        <dbReference type="ChEBI" id="CHEBI:15378"/>
        <dbReference type="ChEBI" id="CHEBI:57783"/>
        <dbReference type="ChEBI" id="CHEBI:58349"/>
        <dbReference type="ChEBI" id="CHEBI:65315"/>
        <dbReference type="ChEBI" id="CHEBI:74443"/>
    </reaction>
    <physiologicalReaction direction="right-to-left" evidence="22">
        <dbReference type="Rhea" id="RHEA:69857"/>
    </physiologicalReaction>
</comment>
<keyword evidence="9" id="KW-0507">mRNA processing</keyword>
<evidence type="ECO:0000256" key="7">
    <source>
        <dbReference type="ARBA" id="ARBA00022630"/>
    </source>
</evidence>
<proteinExistence type="inferred from homology"/>
<feature type="compositionally biased region" description="Basic and acidic residues" evidence="26">
    <location>
        <begin position="38"/>
        <end position="47"/>
    </location>
</feature>
<dbReference type="PROSITE" id="PS01136">
    <property type="entry name" value="UPF0034"/>
    <property type="match status" value="1"/>
</dbReference>
<evidence type="ECO:0000256" key="19">
    <source>
        <dbReference type="ARBA" id="ARBA00045934"/>
    </source>
</evidence>
<dbReference type="GO" id="GO:0005634">
    <property type="term" value="C:nucleus"/>
    <property type="evidence" value="ECO:0007669"/>
    <property type="project" value="UniProtKB-SubCell"/>
</dbReference>
<evidence type="ECO:0000256" key="22">
    <source>
        <dbReference type="ARBA" id="ARBA00049447"/>
    </source>
</evidence>
<feature type="compositionally biased region" description="Polar residues" evidence="26">
    <location>
        <begin position="335"/>
        <end position="346"/>
    </location>
</feature>
<evidence type="ECO:0000256" key="11">
    <source>
        <dbReference type="ARBA" id="ARBA00022723"/>
    </source>
</evidence>